<feature type="region of interest" description="Disordered" evidence="1">
    <location>
        <begin position="34"/>
        <end position="66"/>
    </location>
</feature>
<keyword evidence="3" id="KW-1185">Reference proteome</keyword>
<dbReference type="EMBL" id="LR026970">
    <property type="protein sequence ID" value="VBB87301.1"/>
    <property type="molecule type" value="Genomic_DNA"/>
</dbReference>
<gene>
    <name evidence="2" type="ORF">PODCO_700460</name>
</gene>
<organism evidence="2 3">
    <name type="scientific">Podospora comata</name>
    <dbReference type="NCBI Taxonomy" id="48703"/>
    <lineage>
        <taxon>Eukaryota</taxon>
        <taxon>Fungi</taxon>
        <taxon>Dikarya</taxon>
        <taxon>Ascomycota</taxon>
        <taxon>Pezizomycotina</taxon>
        <taxon>Sordariomycetes</taxon>
        <taxon>Sordariomycetidae</taxon>
        <taxon>Sordariales</taxon>
        <taxon>Podosporaceae</taxon>
        <taxon>Podospora</taxon>
    </lineage>
</organism>
<evidence type="ECO:0000256" key="1">
    <source>
        <dbReference type="SAM" id="MobiDB-lite"/>
    </source>
</evidence>
<evidence type="ECO:0000313" key="3">
    <source>
        <dbReference type="Proteomes" id="UP000280685"/>
    </source>
</evidence>
<feature type="compositionally biased region" description="Low complexity" evidence="1">
    <location>
        <begin position="46"/>
        <end position="59"/>
    </location>
</feature>
<name>A0ABY6SM55_PODCO</name>
<protein>
    <recommendedName>
        <fullName evidence="4">CBM-cenC domain-containing protein</fullName>
    </recommendedName>
</protein>
<evidence type="ECO:0000313" key="2">
    <source>
        <dbReference type="EMBL" id="VBB87301.1"/>
    </source>
</evidence>
<proteinExistence type="predicted"/>
<sequence>MSISPAEATSACSCIGITTVTASAVTSYVSATESATLIDPRETEPSSEPTGTEISSESTVKTDTSAPTDITTIDETITSAATDCPAATTIVSTITQVEVQTTIHTASQDVATVTETQTATLPPVVETVTETATAETLVSTITEVLIETETHTHVQTDTHLQTDIYYHTESHIHTDTQFHTETQTQTLTETETLIQTQTEVETQTQTLVETQIQTQTATLIQTQVETETHTQIQLETSIQISSFTTTVTSTASASASACPTVAAAASPIKNGNFEGNSLRGWNILATTGSGGTSSVGTTTNHMTPQGRHFLHLYTGYNVHPRGPSSLTYGQTIACVAGVRYRLYYDTKLTTNSQSGVGWSVKVGVTTMHSGNGAAFDWMQRSSTFDCHANSTRNVLQLEVRSTVANTVVNMSFDNFVVVPVTTSETREA</sequence>
<evidence type="ECO:0008006" key="4">
    <source>
        <dbReference type="Google" id="ProtNLM"/>
    </source>
</evidence>
<accession>A0ABY6SM55</accession>
<reference evidence="2" key="1">
    <citation type="submission" date="2018-02" db="EMBL/GenBank/DDBJ databases">
        <authorList>
            <person name="Silar P."/>
        </authorList>
    </citation>
    <scope>NUCLEOTIDE SEQUENCE [LARGE SCALE GENOMIC DNA]</scope>
    <source>
        <strain evidence="2">T</strain>
    </source>
</reference>
<dbReference type="Proteomes" id="UP000280685">
    <property type="component" value="Chromosome 7"/>
</dbReference>